<feature type="chain" id="PRO_5047108570" evidence="1">
    <location>
        <begin position="21"/>
        <end position="319"/>
    </location>
</feature>
<organism evidence="2 3">
    <name type="scientific">Sphingobium olei</name>
    <dbReference type="NCBI Taxonomy" id="420955"/>
    <lineage>
        <taxon>Bacteria</taxon>
        <taxon>Pseudomonadati</taxon>
        <taxon>Pseudomonadota</taxon>
        <taxon>Alphaproteobacteria</taxon>
        <taxon>Sphingomonadales</taxon>
        <taxon>Sphingomonadaceae</taxon>
        <taxon>Sphingobium</taxon>
    </lineage>
</organism>
<evidence type="ECO:0000313" key="2">
    <source>
        <dbReference type="EMBL" id="MFD1106048.1"/>
    </source>
</evidence>
<dbReference type="InterPro" id="IPR001969">
    <property type="entry name" value="Aspartic_peptidase_AS"/>
</dbReference>
<dbReference type="SUPFAM" id="SSF50630">
    <property type="entry name" value="Acid proteases"/>
    <property type="match status" value="1"/>
</dbReference>
<dbReference type="EMBL" id="JBHTLS010000130">
    <property type="protein sequence ID" value="MFD1106048.1"/>
    <property type="molecule type" value="Genomic_DNA"/>
</dbReference>
<proteinExistence type="predicted"/>
<dbReference type="GO" id="GO:0008233">
    <property type="term" value="F:peptidase activity"/>
    <property type="evidence" value="ECO:0007669"/>
    <property type="project" value="UniProtKB-KW"/>
</dbReference>
<comment type="caution">
    <text evidence="2">The sequence shown here is derived from an EMBL/GenBank/DDBJ whole genome shotgun (WGS) entry which is preliminary data.</text>
</comment>
<dbReference type="Proteomes" id="UP001597203">
    <property type="component" value="Unassembled WGS sequence"/>
</dbReference>
<dbReference type="RefSeq" id="WP_380912372.1">
    <property type="nucleotide sequence ID" value="NZ_JBHTLS010000130.1"/>
</dbReference>
<keyword evidence="2" id="KW-0378">Hydrolase</keyword>
<name>A0ABW3P4T3_9SPHN</name>
<gene>
    <name evidence="2" type="ORF">ACFQ24_14370</name>
</gene>
<dbReference type="CDD" id="cd05483">
    <property type="entry name" value="retropepsin_like_bacteria"/>
    <property type="match status" value="1"/>
</dbReference>
<keyword evidence="3" id="KW-1185">Reference proteome</keyword>
<protein>
    <submittedName>
        <fullName evidence="2">Aspartyl protease family protein</fullName>
    </submittedName>
</protein>
<keyword evidence="1" id="KW-0732">Signal</keyword>
<evidence type="ECO:0000313" key="3">
    <source>
        <dbReference type="Proteomes" id="UP001597203"/>
    </source>
</evidence>
<dbReference type="InterPro" id="IPR021109">
    <property type="entry name" value="Peptidase_aspartic_dom_sf"/>
</dbReference>
<sequence>MTQFPVLVGVALAVAGPSVAQVAPALDPDVPPTVVRTGPSADDRVTVPIRIDGKGPWNFVVDTGSQRTVIARELAQRLALPPRSNVTILSMTGRSEASTVAVPKLDFAGGTLDDIEAPVLEGEHLGAPGLLGLDSLHAKRVTMNFRTGRMEIARSSRRAQAPDKDTIVVEARRKRGQLILLDSEVNGMRVNIMLDTGSLYSVGNIALRDKLVAKKRAPDMLTASLTSVTGGTLTGQIGQIQSVRLGRVNLNRVPVIFADASPFAELGLQDKPALMLGISALRIFDRVAIDFGRGRVDFLMPDASAAQSMQMAVNDQPRR</sequence>
<dbReference type="PROSITE" id="PS00141">
    <property type="entry name" value="ASP_PROTEASE"/>
    <property type="match status" value="1"/>
</dbReference>
<dbReference type="Gene3D" id="2.40.70.10">
    <property type="entry name" value="Acid Proteases"/>
    <property type="match status" value="2"/>
</dbReference>
<dbReference type="Pfam" id="PF13650">
    <property type="entry name" value="Asp_protease_2"/>
    <property type="match status" value="2"/>
</dbReference>
<accession>A0ABW3P4T3</accession>
<reference evidence="3" key="1">
    <citation type="journal article" date="2019" name="Int. J. Syst. Evol. Microbiol.">
        <title>The Global Catalogue of Microorganisms (GCM) 10K type strain sequencing project: providing services to taxonomists for standard genome sequencing and annotation.</title>
        <authorList>
            <consortium name="The Broad Institute Genomics Platform"/>
            <consortium name="The Broad Institute Genome Sequencing Center for Infectious Disease"/>
            <person name="Wu L."/>
            <person name="Ma J."/>
        </authorList>
    </citation>
    <scope>NUCLEOTIDE SEQUENCE [LARGE SCALE GENOMIC DNA]</scope>
    <source>
        <strain evidence="3">CCUG 54329</strain>
    </source>
</reference>
<dbReference type="GO" id="GO:0006508">
    <property type="term" value="P:proteolysis"/>
    <property type="evidence" value="ECO:0007669"/>
    <property type="project" value="UniProtKB-KW"/>
</dbReference>
<evidence type="ECO:0000256" key="1">
    <source>
        <dbReference type="SAM" id="SignalP"/>
    </source>
</evidence>
<feature type="signal peptide" evidence="1">
    <location>
        <begin position="1"/>
        <end position="20"/>
    </location>
</feature>
<dbReference type="InterPro" id="IPR034122">
    <property type="entry name" value="Retropepsin-like_bacterial"/>
</dbReference>
<keyword evidence="2" id="KW-0645">Protease</keyword>